<name>A0AAD4N114_9BILA</name>
<evidence type="ECO:0000256" key="6">
    <source>
        <dbReference type="SAM" id="MobiDB-lite"/>
    </source>
</evidence>
<dbReference type="PANTHER" id="PTHR12704:SF2">
    <property type="entry name" value="GOLGI PHOSPHOPROTEIN 3 HOMOLOG SAURON"/>
    <property type="match status" value="1"/>
</dbReference>
<evidence type="ECO:0000256" key="5">
    <source>
        <dbReference type="ARBA" id="ARBA00023136"/>
    </source>
</evidence>
<dbReference type="GO" id="GO:0000139">
    <property type="term" value="C:Golgi membrane"/>
    <property type="evidence" value="ECO:0007669"/>
    <property type="project" value="UniProtKB-SubCell"/>
</dbReference>
<dbReference type="Pfam" id="PF05719">
    <property type="entry name" value="GPP34"/>
    <property type="match status" value="1"/>
</dbReference>
<evidence type="ECO:0000256" key="1">
    <source>
        <dbReference type="ARBA" id="ARBA00004255"/>
    </source>
</evidence>
<dbReference type="Gene3D" id="1.10.3630.10">
    <property type="entry name" value="yeast vps74-n-term truncation variant domain like"/>
    <property type="match status" value="1"/>
</dbReference>
<evidence type="ECO:0000313" key="7">
    <source>
        <dbReference type="EMBL" id="KAI1714028.1"/>
    </source>
</evidence>
<evidence type="ECO:0000256" key="4">
    <source>
        <dbReference type="ARBA" id="ARBA00023121"/>
    </source>
</evidence>
<evidence type="ECO:0000256" key="3">
    <source>
        <dbReference type="ARBA" id="ARBA00023034"/>
    </source>
</evidence>
<proteinExistence type="inferred from homology"/>
<dbReference type="EMBL" id="JAKKPZ010000014">
    <property type="protein sequence ID" value="KAI1714028.1"/>
    <property type="molecule type" value="Genomic_DNA"/>
</dbReference>
<comment type="similarity">
    <text evidence="2">Belongs to the GOLPH3/VPS74 family.</text>
</comment>
<dbReference type="GO" id="GO:0070273">
    <property type="term" value="F:phosphatidylinositol-4-phosphate binding"/>
    <property type="evidence" value="ECO:0007669"/>
    <property type="project" value="InterPro"/>
</dbReference>
<keyword evidence="5" id="KW-0472">Membrane</keyword>
<feature type="region of interest" description="Disordered" evidence="6">
    <location>
        <begin position="1"/>
        <end position="38"/>
    </location>
</feature>
<keyword evidence="3" id="KW-0333">Golgi apparatus</keyword>
<protein>
    <submittedName>
        <fullName evidence="7">Golgi phosphoprotein 3 (GPP34) domain-containing protein</fullName>
    </submittedName>
</protein>
<dbReference type="GO" id="GO:0031985">
    <property type="term" value="C:Golgi cisterna"/>
    <property type="evidence" value="ECO:0007669"/>
    <property type="project" value="TreeGrafter"/>
</dbReference>
<dbReference type="PANTHER" id="PTHR12704">
    <property type="entry name" value="TRANS-GOLGI PROTEIN GMX33"/>
    <property type="match status" value="1"/>
</dbReference>
<dbReference type="GO" id="GO:0048194">
    <property type="term" value="P:Golgi vesicle budding"/>
    <property type="evidence" value="ECO:0007669"/>
    <property type="project" value="TreeGrafter"/>
</dbReference>
<dbReference type="InterPro" id="IPR008628">
    <property type="entry name" value="GPP34-like"/>
</dbReference>
<gene>
    <name evidence="7" type="ORF">DdX_08919</name>
</gene>
<dbReference type="Proteomes" id="UP001201812">
    <property type="component" value="Unassembled WGS sequence"/>
</dbReference>
<dbReference type="GO" id="GO:0043001">
    <property type="term" value="P:Golgi to plasma membrane protein transport"/>
    <property type="evidence" value="ECO:0007669"/>
    <property type="project" value="TreeGrafter"/>
</dbReference>
<dbReference type="AlphaFoldDB" id="A0AAD4N114"/>
<comment type="subcellular location">
    <subcellularLocation>
        <location evidence="1">Golgi apparatus membrane</location>
        <topology evidence="1">Peripheral membrane protein</topology>
        <orientation evidence="1">Cytoplasmic side</orientation>
    </subcellularLocation>
</comment>
<dbReference type="GO" id="GO:0005829">
    <property type="term" value="C:cytosol"/>
    <property type="evidence" value="ECO:0007669"/>
    <property type="project" value="TreeGrafter"/>
</dbReference>
<comment type="caution">
    <text evidence="7">The sequence shown here is derived from an EMBL/GenBank/DDBJ whole genome shotgun (WGS) entry which is preliminary data.</text>
</comment>
<dbReference type="GO" id="GO:0007030">
    <property type="term" value="P:Golgi organization"/>
    <property type="evidence" value="ECO:0007669"/>
    <property type="project" value="TreeGrafter"/>
</dbReference>
<dbReference type="GO" id="GO:0006890">
    <property type="term" value="P:retrograde vesicle-mediated transport, Golgi to endoplasmic reticulum"/>
    <property type="evidence" value="ECO:0007669"/>
    <property type="project" value="TreeGrafter"/>
</dbReference>
<evidence type="ECO:0000256" key="2">
    <source>
        <dbReference type="ARBA" id="ARBA00007284"/>
    </source>
</evidence>
<sequence>MNSRTNNLYPALSTSSVVQRRSQNNDQKPSNIGSNENANAIDVSVVQRRIQNRDEQDSNMDRSGISNATDMTLKEEVLLLALKDREGYVSFWNENISSVLRGCILIELALHQKIMLELPKVDRRKLIERKIIINQSSPTGDALLDEALHHIKNTQSSENVLNWVTYLNGDSLNPFKLRYQLKNVRERLAKSLVEKGVLTNSKRDFVLFDMNTHPVQNTAAKDCLVKQIQEAVLNRWPGDIHRMDKRLISLIIMAFASDSLQNVLGPLNTQDYKLAIKRVRTILALNLETERLKSVSQCTDVVWAVFTMFAQ</sequence>
<accession>A0AAD4N114</accession>
<organism evidence="7 8">
    <name type="scientific">Ditylenchus destructor</name>
    <dbReference type="NCBI Taxonomy" id="166010"/>
    <lineage>
        <taxon>Eukaryota</taxon>
        <taxon>Metazoa</taxon>
        <taxon>Ecdysozoa</taxon>
        <taxon>Nematoda</taxon>
        <taxon>Chromadorea</taxon>
        <taxon>Rhabditida</taxon>
        <taxon>Tylenchina</taxon>
        <taxon>Tylenchomorpha</taxon>
        <taxon>Sphaerularioidea</taxon>
        <taxon>Anguinidae</taxon>
        <taxon>Anguininae</taxon>
        <taxon>Ditylenchus</taxon>
    </lineage>
</organism>
<keyword evidence="8" id="KW-1185">Reference proteome</keyword>
<dbReference type="GO" id="GO:0005802">
    <property type="term" value="C:trans-Golgi network"/>
    <property type="evidence" value="ECO:0007669"/>
    <property type="project" value="TreeGrafter"/>
</dbReference>
<reference evidence="7" key="1">
    <citation type="submission" date="2022-01" db="EMBL/GenBank/DDBJ databases">
        <title>Genome Sequence Resource for Two Populations of Ditylenchus destructor, the Migratory Endoparasitic Phytonematode.</title>
        <authorList>
            <person name="Zhang H."/>
            <person name="Lin R."/>
            <person name="Xie B."/>
        </authorList>
    </citation>
    <scope>NUCLEOTIDE SEQUENCE</scope>
    <source>
        <strain evidence="7">BazhouSP</strain>
    </source>
</reference>
<dbReference type="InterPro" id="IPR038261">
    <property type="entry name" value="GPP34-like_sf"/>
</dbReference>
<keyword evidence="4" id="KW-0446">Lipid-binding</keyword>
<evidence type="ECO:0000313" key="8">
    <source>
        <dbReference type="Proteomes" id="UP001201812"/>
    </source>
</evidence>